<reference evidence="3" key="1">
    <citation type="submission" date="2022-08" db="EMBL/GenBank/DDBJ databases">
        <authorList>
            <consortium name="DOE Joint Genome Institute"/>
            <person name="Min B."/>
            <person name="Riley R."/>
            <person name="Sierra-Patev S."/>
            <person name="Naranjo-Ortiz M."/>
            <person name="Looney B."/>
            <person name="Konkel Z."/>
            <person name="Slot J.C."/>
            <person name="Sakamoto Y."/>
            <person name="Steenwyk J.L."/>
            <person name="Rokas A."/>
            <person name="Carro J."/>
            <person name="Camarero S."/>
            <person name="Ferreira P."/>
            <person name="Molpeceres G."/>
            <person name="Ruiz-Duenas F.J."/>
            <person name="Serrano A."/>
            <person name="Henrissat B."/>
            <person name="Drula E."/>
            <person name="Hughes K.W."/>
            <person name="Mata J.L."/>
            <person name="Ishikawa N.K."/>
            <person name="Vargas-Isla R."/>
            <person name="Ushijima S."/>
            <person name="Smith C.A."/>
            <person name="Ahrendt S."/>
            <person name="Andreopoulos W."/>
            <person name="He G."/>
            <person name="Labutti K."/>
            <person name="Lipzen A."/>
            <person name="Ng V."/>
            <person name="Sandor L."/>
            <person name="Barry K."/>
            <person name="Martinez A.T."/>
            <person name="Xiao Y."/>
            <person name="Gibbons J.G."/>
            <person name="Terashima K."/>
            <person name="Hibbett D.S."/>
            <person name="Grigoriev I.V."/>
        </authorList>
    </citation>
    <scope>NUCLEOTIDE SEQUENCE</scope>
    <source>
        <strain evidence="3">TFB9207</strain>
    </source>
</reference>
<evidence type="ECO:0000256" key="1">
    <source>
        <dbReference type="SAM" id="MobiDB-lite"/>
    </source>
</evidence>
<keyword evidence="4" id="KW-1185">Reference proteome</keyword>
<comment type="caution">
    <text evidence="3">The sequence shown here is derived from an EMBL/GenBank/DDBJ whole genome shotgun (WGS) entry which is preliminary data.</text>
</comment>
<accession>A0AA38PCC7</accession>
<feature type="region of interest" description="Disordered" evidence="1">
    <location>
        <begin position="31"/>
        <end position="84"/>
    </location>
</feature>
<feature type="compositionally biased region" description="Polar residues" evidence="1">
    <location>
        <begin position="41"/>
        <end position="73"/>
    </location>
</feature>
<feature type="chain" id="PRO_5041439484" evidence="2">
    <location>
        <begin position="22"/>
        <end position="155"/>
    </location>
</feature>
<sequence>MVHARIFFAIFLAFGITSVLSVPMPAHGNAAVQSREEDNSSEGYDSAATTSGYSRASSHTLGRSRSPTPQVASEQKPINEETVEEKIQKVEDCASVYQNHKWSFDNLVKRLRSREKLQYRKTDEKSLDGYRLMASENCCESAGKSYKTEQPHNDR</sequence>
<evidence type="ECO:0000256" key="2">
    <source>
        <dbReference type="SAM" id="SignalP"/>
    </source>
</evidence>
<proteinExistence type="predicted"/>
<evidence type="ECO:0000313" key="3">
    <source>
        <dbReference type="EMBL" id="KAJ3840304.1"/>
    </source>
</evidence>
<evidence type="ECO:0000313" key="4">
    <source>
        <dbReference type="Proteomes" id="UP001163846"/>
    </source>
</evidence>
<dbReference type="EMBL" id="MU806085">
    <property type="protein sequence ID" value="KAJ3840304.1"/>
    <property type="molecule type" value="Genomic_DNA"/>
</dbReference>
<name>A0AA38PCC7_9AGAR</name>
<gene>
    <name evidence="3" type="ORF">F5878DRAFT_77377</name>
</gene>
<organism evidence="3 4">
    <name type="scientific">Lentinula raphanica</name>
    <dbReference type="NCBI Taxonomy" id="153919"/>
    <lineage>
        <taxon>Eukaryota</taxon>
        <taxon>Fungi</taxon>
        <taxon>Dikarya</taxon>
        <taxon>Basidiomycota</taxon>
        <taxon>Agaricomycotina</taxon>
        <taxon>Agaricomycetes</taxon>
        <taxon>Agaricomycetidae</taxon>
        <taxon>Agaricales</taxon>
        <taxon>Marasmiineae</taxon>
        <taxon>Omphalotaceae</taxon>
        <taxon>Lentinula</taxon>
    </lineage>
</organism>
<protein>
    <submittedName>
        <fullName evidence="3">Uncharacterized protein</fullName>
    </submittedName>
</protein>
<feature type="signal peptide" evidence="2">
    <location>
        <begin position="1"/>
        <end position="21"/>
    </location>
</feature>
<dbReference type="AlphaFoldDB" id="A0AA38PCC7"/>
<dbReference type="Proteomes" id="UP001163846">
    <property type="component" value="Unassembled WGS sequence"/>
</dbReference>
<keyword evidence="2" id="KW-0732">Signal</keyword>